<dbReference type="InterPro" id="IPR016181">
    <property type="entry name" value="Acyl_CoA_acyltransferase"/>
</dbReference>
<evidence type="ECO:0000313" key="6">
    <source>
        <dbReference type="Proteomes" id="UP000262325"/>
    </source>
</evidence>
<gene>
    <name evidence="5" type="ORF">DHM44_06270</name>
</gene>
<evidence type="ECO:0000259" key="4">
    <source>
        <dbReference type="PROSITE" id="PS51186"/>
    </source>
</evidence>
<dbReference type="GO" id="GO:0031417">
    <property type="term" value="C:NatC complex"/>
    <property type="evidence" value="ECO:0007669"/>
    <property type="project" value="TreeGrafter"/>
</dbReference>
<dbReference type="EMBL" id="DPPF01000122">
    <property type="protein sequence ID" value="HCW93267.1"/>
    <property type="molecule type" value="Genomic_DNA"/>
</dbReference>
<dbReference type="PANTHER" id="PTHR45896">
    <property type="entry name" value="N-ALPHA-ACETYLTRANSFERASE 30"/>
    <property type="match status" value="1"/>
</dbReference>
<dbReference type="InterPro" id="IPR017255">
    <property type="entry name" value="AcTrfase_GNAT_prd"/>
</dbReference>
<reference evidence="5 6" key="1">
    <citation type="journal article" date="2018" name="Nat. Biotechnol.">
        <title>A standardized bacterial taxonomy based on genome phylogeny substantially revises the tree of life.</title>
        <authorList>
            <person name="Parks D.H."/>
            <person name="Chuvochina M."/>
            <person name="Waite D.W."/>
            <person name="Rinke C."/>
            <person name="Skarshewski A."/>
            <person name="Chaumeil P.A."/>
            <person name="Hugenholtz P."/>
        </authorList>
    </citation>
    <scope>NUCLEOTIDE SEQUENCE [LARGE SCALE GENOMIC DNA]</scope>
    <source>
        <strain evidence="5">UBA8672</strain>
    </source>
</reference>
<name>A0A3D5QBP9_FLESI</name>
<evidence type="ECO:0000256" key="2">
    <source>
        <dbReference type="ARBA" id="ARBA00023315"/>
    </source>
</evidence>
<comment type="similarity">
    <text evidence="3">Belongs to the acetyltransferase family. MAK3 subfamily.</text>
</comment>
<dbReference type="PIRSF" id="PIRSF037663">
    <property type="entry name" value="Acetyltransf_GNAT_prd"/>
    <property type="match status" value="1"/>
</dbReference>
<evidence type="ECO:0000256" key="1">
    <source>
        <dbReference type="ARBA" id="ARBA00022679"/>
    </source>
</evidence>
<dbReference type="GO" id="GO:0004596">
    <property type="term" value="F:protein-N-terminal amino-acid acetyltransferase activity"/>
    <property type="evidence" value="ECO:0007669"/>
    <property type="project" value="InterPro"/>
</dbReference>
<dbReference type="AlphaFoldDB" id="A0A3D5QBP9"/>
<dbReference type="PROSITE" id="PS51186">
    <property type="entry name" value="GNAT"/>
    <property type="match status" value="1"/>
</dbReference>
<keyword evidence="1 5" id="KW-0808">Transferase</keyword>
<dbReference type="InterPro" id="IPR000182">
    <property type="entry name" value="GNAT_dom"/>
</dbReference>
<accession>A0A3D5QBP9</accession>
<feature type="domain" description="N-acetyltransferase" evidence="4">
    <location>
        <begin position="9"/>
        <end position="160"/>
    </location>
</feature>
<protein>
    <submittedName>
        <fullName evidence="5">N-acetyltransferase</fullName>
    </submittedName>
</protein>
<dbReference type="PANTHER" id="PTHR45896:SF1">
    <property type="entry name" value="N-ALPHA-ACETYLTRANSFERASE 30"/>
    <property type="match status" value="1"/>
</dbReference>
<sequence>MGKTNEKILKVRNLTIDDLAPVYHLGEKIFTLQSFPNLYRVWDEYEVVNFYTNDPESSFVAEIDGNIAGFILSYIVNKSPKKYGYLVWMCVDPEFESKGIASKLFDEFKKYMLENDVKVLLVDTEADNKKALRFFMKKGFAKPNEQIYLTLNLDEAVPGNDKQ</sequence>
<proteinExistence type="inferred from homology"/>
<dbReference type="OMA" id="KYGYLVW"/>
<evidence type="ECO:0000313" key="5">
    <source>
        <dbReference type="EMBL" id="HCW93267.1"/>
    </source>
</evidence>
<evidence type="ECO:0000256" key="3">
    <source>
        <dbReference type="ARBA" id="ARBA00024025"/>
    </source>
</evidence>
<dbReference type="Proteomes" id="UP000262325">
    <property type="component" value="Unassembled WGS sequence"/>
</dbReference>
<dbReference type="SUPFAM" id="SSF55729">
    <property type="entry name" value="Acyl-CoA N-acyltransferases (Nat)"/>
    <property type="match status" value="1"/>
</dbReference>
<organism evidence="5 6">
    <name type="scientific">Flexistipes sinusarabici</name>
    <dbReference type="NCBI Taxonomy" id="2352"/>
    <lineage>
        <taxon>Bacteria</taxon>
        <taxon>Pseudomonadati</taxon>
        <taxon>Deferribacterota</taxon>
        <taxon>Deferribacteres</taxon>
        <taxon>Deferribacterales</taxon>
        <taxon>Flexistipitaceae</taxon>
        <taxon>Flexistipes</taxon>
    </lineage>
</organism>
<dbReference type="CDD" id="cd04301">
    <property type="entry name" value="NAT_SF"/>
    <property type="match status" value="1"/>
</dbReference>
<dbReference type="Pfam" id="PF00583">
    <property type="entry name" value="Acetyltransf_1"/>
    <property type="match status" value="1"/>
</dbReference>
<keyword evidence="2" id="KW-0012">Acyltransferase</keyword>
<dbReference type="Gene3D" id="3.40.630.30">
    <property type="match status" value="1"/>
</dbReference>
<dbReference type="InterPro" id="IPR044542">
    <property type="entry name" value="NAA30-like"/>
</dbReference>
<comment type="caution">
    <text evidence="5">The sequence shown here is derived from an EMBL/GenBank/DDBJ whole genome shotgun (WGS) entry which is preliminary data.</text>
</comment>